<dbReference type="Gene3D" id="3.40.50.970">
    <property type="match status" value="2"/>
</dbReference>
<dbReference type="PANTHER" id="PTHR43825">
    <property type="entry name" value="PYRUVATE DEHYDROGENASE E1 COMPONENT"/>
    <property type="match status" value="1"/>
</dbReference>
<dbReference type="GO" id="GO:0004802">
    <property type="term" value="F:transketolase activity"/>
    <property type="evidence" value="ECO:0007669"/>
    <property type="project" value="UniProtKB-EC"/>
</dbReference>
<evidence type="ECO:0000256" key="2">
    <source>
        <dbReference type="ARBA" id="ARBA00001946"/>
    </source>
</evidence>
<comment type="caution">
    <text evidence="10">The sequence shown here is derived from an EMBL/GenBank/DDBJ whole genome shotgun (WGS) entry which is preliminary data.</text>
</comment>
<dbReference type="NCBIfam" id="NF004556">
    <property type="entry name" value="PRK05899.2-2"/>
    <property type="match status" value="1"/>
</dbReference>
<dbReference type="InterPro" id="IPR029061">
    <property type="entry name" value="THDP-binding"/>
</dbReference>
<name>A0A8J6N9P2_9BACT</name>
<evidence type="ECO:0000313" key="10">
    <source>
        <dbReference type="EMBL" id="MBC8316526.1"/>
    </source>
</evidence>
<dbReference type="Proteomes" id="UP000614424">
    <property type="component" value="Unassembled WGS sequence"/>
</dbReference>
<dbReference type="Pfam" id="PF02779">
    <property type="entry name" value="Transket_pyr"/>
    <property type="match status" value="1"/>
</dbReference>
<evidence type="ECO:0000256" key="8">
    <source>
        <dbReference type="ARBA" id="ARBA00023052"/>
    </source>
</evidence>
<organism evidence="10 11">
    <name type="scientific">Candidatus Desulfobia pelagia</name>
    <dbReference type="NCBI Taxonomy" id="2841692"/>
    <lineage>
        <taxon>Bacteria</taxon>
        <taxon>Pseudomonadati</taxon>
        <taxon>Thermodesulfobacteriota</taxon>
        <taxon>Desulfobulbia</taxon>
        <taxon>Desulfobulbales</taxon>
        <taxon>Desulfobulbaceae</taxon>
        <taxon>Candidatus Desulfobia</taxon>
    </lineage>
</organism>
<dbReference type="CDD" id="cd07033">
    <property type="entry name" value="TPP_PYR_DXS_TK_like"/>
    <property type="match status" value="1"/>
</dbReference>
<dbReference type="Pfam" id="PF00456">
    <property type="entry name" value="Transketolase_N"/>
    <property type="match status" value="1"/>
</dbReference>
<evidence type="ECO:0000256" key="4">
    <source>
        <dbReference type="ARBA" id="ARBA00007131"/>
    </source>
</evidence>
<evidence type="ECO:0000256" key="1">
    <source>
        <dbReference type="ARBA" id="ARBA00001936"/>
    </source>
</evidence>
<dbReference type="Gene3D" id="3.40.50.920">
    <property type="match status" value="1"/>
</dbReference>
<reference evidence="10 11" key="1">
    <citation type="submission" date="2020-08" db="EMBL/GenBank/DDBJ databases">
        <title>Bridging the membrane lipid divide: bacteria of the FCB group superphylum have the potential to synthesize archaeal ether lipids.</title>
        <authorList>
            <person name="Villanueva L."/>
            <person name="Von Meijenfeldt F.A.B."/>
            <person name="Westbye A.B."/>
            <person name="Yadav S."/>
            <person name="Hopmans E.C."/>
            <person name="Dutilh B.E."/>
            <person name="Sinninghe Damste J.S."/>
        </authorList>
    </citation>
    <scope>NUCLEOTIDE SEQUENCE [LARGE SCALE GENOMIC DNA]</scope>
    <source>
        <strain evidence="10">NIOZ-UU47</strain>
    </source>
</reference>
<dbReference type="EMBL" id="JACNJZ010000040">
    <property type="protein sequence ID" value="MBC8316526.1"/>
    <property type="molecule type" value="Genomic_DNA"/>
</dbReference>
<feature type="domain" description="Transketolase-like pyrimidine-binding" evidence="9">
    <location>
        <begin position="320"/>
        <end position="491"/>
    </location>
</feature>
<gene>
    <name evidence="10" type="ORF">H8E41_01375</name>
</gene>
<sequence>MSTEELARLKEMRTRCAKRILLSTSLASSGHPGGSLSSLDLLLITYGLISHKPDNPRWDARDRVVMSIGHISPGVYSVLSEFGYFSEEAFLTGFRRAGSGFPGHVEKIVPGVEWDTGNLGQGLSTGVGMAMAMKLKGMKQKVIVFMGDGDLQKGQAAEAMRFAHKYKLNNLVVIIDRNHLQICGSTDEIMPSDLDALFGSSGWNIEHLDDGHDYNKIFSTMTKVFSGQVADSEFPTVINARTIMGKGISFMENLAKYHGSPLKPAQLAEAFVELGVDNDFDTWLDARKAPVSTATRLENKVSYPDMDPGTPVTYDANTVTDCRSAYGTALQNLAEANNHPGSSPKIVGISCDLEGSVKMGGFRKHMPEAFLECGIQEHHAATMAGAISRENMAAFFSTFGVFAVSEAYNQNRINDINHTNSKVVATHLGLDVGEDGPTHQGIDYIGLTRNYFAFSTFLPADPNQTDRVIRHIAVTPGNHFVGMGRSTMPPVLAEDGSPYFGGDYQFVPGKGDWVRKGDAGTIITYGALSDNVMKAWKLLKDEGVSVGILMMASIIPADRDAIKEAAAKGPILTVEDHHVDTGIGSIVGMVIAEEGIVTPFKRLGVTQYGSSGKPADLYAEQGMDPAGIVDVFKQLL</sequence>
<evidence type="ECO:0000256" key="5">
    <source>
        <dbReference type="ARBA" id="ARBA00022679"/>
    </source>
</evidence>
<evidence type="ECO:0000313" key="11">
    <source>
        <dbReference type="Proteomes" id="UP000614424"/>
    </source>
</evidence>
<dbReference type="InterPro" id="IPR051157">
    <property type="entry name" value="PDH/Transketolase"/>
</dbReference>
<dbReference type="CDD" id="cd02012">
    <property type="entry name" value="TPP_TK"/>
    <property type="match status" value="1"/>
</dbReference>
<keyword evidence="6" id="KW-0479">Metal-binding</keyword>
<keyword evidence="7" id="KW-0460">Magnesium</keyword>
<dbReference type="PANTHER" id="PTHR43825:SF1">
    <property type="entry name" value="TRANSKETOLASE-LIKE PYRIMIDINE-BINDING DOMAIN-CONTAINING PROTEIN"/>
    <property type="match status" value="1"/>
</dbReference>
<evidence type="ECO:0000259" key="9">
    <source>
        <dbReference type="SMART" id="SM00861"/>
    </source>
</evidence>
<evidence type="ECO:0000256" key="6">
    <source>
        <dbReference type="ARBA" id="ARBA00022723"/>
    </source>
</evidence>
<dbReference type="InterPro" id="IPR005474">
    <property type="entry name" value="Transketolase_N"/>
</dbReference>
<dbReference type="SUPFAM" id="SSF52922">
    <property type="entry name" value="TK C-terminal domain-like"/>
    <property type="match status" value="1"/>
</dbReference>
<dbReference type="GO" id="GO:0005737">
    <property type="term" value="C:cytoplasm"/>
    <property type="evidence" value="ECO:0007669"/>
    <property type="project" value="UniProtKB-ARBA"/>
</dbReference>
<proteinExistence type="inferred from homology"/>
<dbReference type="InterPro" id="IPR033248">
    <property type="entry name" value="Transketolase_C"/>
</dbReference>
<keyword evidence="8" id="KW-0786">Thiamine pyrophosphate</keyword>
<dbReference type="InterPro" id="IPR009014">
    <property type="entry name" value="Transketo_C/PFOR_II"/>
</dbReference>
<dbReference type="GO" id="GO:0046872">
    <property type="term" value="F:metal ion binding"/>
    <property type="evidence" value="ECO:0007669"/>
    <property type="project" value="UniProtKB-KW"/>
</dbReference>
<comment type="cofactor">
    <cofactor evidence="1">
        <name>Mn(2+)</name>
        <dbReference type="ChEBI" id="CHEBI:29035"/>
    </cofactor>
</comment>
<evidence type="ECO:0000256" key="3">
    <source>
        <dbReference type="ARBA" id="ARBA00001964"/>
    </source>
</evidence>
<protein>
    <submittedName>
        <fullName evidence="10">Transketolase</fullName>
        <ecNumber evidence="10">2.2.1.1</ecNumber>
    </submittedName>
</protein>
<dbReference type="PROSITE" id="PS00802">
    <property type="entry name" value="TRANSKETOLASE_2"/>
    <property type="match status" value="1"/>
</dbReference>
<comment type="cofactor">
    <cofactor evidence="2">
        <name>Mg(2+)</name>
        <dbReference type="ChEBI" id="CHEBI:18420"/>
    </cofactor>
</comment>
<dbReference type="InterPro" id="IPR005475">
    <property type="entry name" value="Transketolase-like_Pyr-bd"/>
</dbReference>
<dbReference type="FunFam" id="3.40.50.970:FF:000129">
    <property type="entry name" value="Transketolase"/>
    <property type="match status" value="1"/>
</dbReference>
<dbReference type="Pfam" id="PF02780">
    <property type="entry name" value="Transketolase_C"/>
    <property type="match status" value="1"/>
</dbReference>
<accession>A0A8J6N9P2</accession>
<evidence type="ECO:0000256" key="7">
    <source>
        <dbReference type="ARBA" id="ARBA00022842"/>
    </source>
</evidence>
<dbReference type="SMART" id="SM00861">
    <property type="entry name" value="Transket_pyr"/>
    <property type="match status" value="1"/>
</dbReference>
<dbReference type="AlphaFoldDB" id="A0A8J6N9P2"/>
<dbReference type="SUPFAM" id="SSF52518">
    <property type="entry name" value="Thiamin diphosphate-binding fold (THDP-binding)"/>
    <property type="match status" value="2"/>
</dbReference>
<comment type="cofactor">
    <cofactor evidence="3">
        <name>thiamine diphosphate</name>
        <dbReference type="ChEBI" id="CHEBI:58937"/>
    </cofactor>
</comment>
<dbReference type="EC" id="2.2.1.1" evidence="10"/>
<comment type="similarity">
    <text evidence="4">Belongs to the transketolase family.</text>
</comment>
<dbReference type="InterPro" id="IPR020826">
    <property type="entry name" value="Transketolase_BS"/>
</dbReference>
<keyword evidence="5 10" id="KW-0808">Transferase</keyword>